<evidence type="ECO:0000256" key="8">
    <source>
        <dbReference type="ARBA" id="ARBA00023121"/>
    </source>
</evidence>
<keyword evidence="7" id="KW-0653">Protein transport</keyword>
<keyword evidence="8" id="KW-0446">Lipid-binding</keyword>
<gene>
    <name evidence="13" type="ORF">B7P43_G10795</name>
</gene>
<comment type="subcellular location">
    <subcellularLocation>
        <location evidence="1">Cytoplasmic vesicle membrane</location>
        <topology evidence="1">Peripheral membrane protein</topology>
        <orientation evidence="1">Cytoplasmic side</orientation>
    </subcellularLocation>
    <subcellularLocation>
        <location evidence="2">Early endosome</location>
    </subcellularLocation>
</comment>
<dbReference type="Gene3D" id="3.30.1520.10">
    <property type="entry name" value="Phox-like domain"/>
    <property type="match status" value="1"/>
</dbReference>
<feature type="region of interest" description="Disordered" evidence="11">
    <location>
        <begin position="421"/>
        <end position="489"/>
    </location>
</feature>
<keyword evidence="10" id="KW-0968">Cytoplasmic vesicle</keyword>
<keyword evidence="6" id="KW-0967">Endosome</keyword>
<dbReference type="AlphaFoldDB" id="A0A2J7QKV5"/>
<dbReference type="EMBL" id="NEVH01013256">
    <property type="protein sequence ID" value="PNF29212.1"/>
    <property type="molecule type" value="Genomic_DNA"/>
</dbReference>
<dbReference type="CDD" id="cd06885">
    <property type="entry name" value="PX_SNX17_31"/>
    <property type="match status" value="1"/>
</dbReference>
<feature type="domain" description="PX" evidence="12">
    <location>
        <begin position="1"/>
        <end position="108"/>
    </location>
</feature>
<dbReference type="CDD" id="cd13337">
    <property type="entry name" value="FERM-like_C_SNX17"/>
    <property type="match status" value="1"/>
</dbReference>
<evidence type="ECO:0000256" key="10">
    <source>
        <dbReference type="ARBA" id="ARBA00023329"/>
    </source>
</evidence>
<dbReference type="Pfam" id="PF21271">
    <property type="entry name" value="SNX17-31_F2_FERM"/>
    <property type="match status" value="1"/>
</dbReference>
<dbReference type="InterPro" id="IPR001683">
    <property type="entry name" value="PX_dom"/>
</dbReference>
<dbReference type="CDD" id="cd16121">
    <property type="entry name" value="FERM_F1_SNX17"/>
    <property type="match status" value="1"/>
</dbReference>
<dbReference type="GO" id="GO:0032456">
    <property type="term" value="P:endocytic recycling"/>
    <property type="evidence" value="ECO:0007669"/>
    <property type="project" value="TreeGrafter"/>
</dbReference>
<dbReference type="InterPro" id="IPR036871">
    <property type="entry name" value="PX_dom_sf"/>
</dbReference>
<reference evidence="13 14" key="1">
    <citation type="submission" date="2017-12" db="EMBL/GenBank/DDBJ databases">
        <title>Hemimetabolous genomes reveal molecular basis of termite eusociality.</title>
        <authorList>
            <person name="Harrison M.C."/>
            <person name="Jongepier E."/>
            <person name="Robertson H.M."/>
            <person name="Arning N."/>
            <person name="Bitard-Feildel T."/>
            <person name="Chao H."/>
            <person name="Childers C.P."/>
            <person name="Dinh H."/>
            <person name="Doddapaneni H."/>
            <person name="Dugan S."/>
            <person name="Gowin J."/>
            <person name="Greiner C."/>
            <person name="Han Y."/>
            <person name="Hu H."/>
            <person name="Hughes D.S.T."/>
            <person name="Huylmans A.-K."/>
            <person name="Kemena C."/>
            <person name="Kremer L.P.M."/>
            <person name="Lee S.L."/>
            <person name="Lopez-Ezquerra A."/>
            <person name="Mallet L."/>
            <person name="Monroy-Kuhn J.M."/>
            <person name="Moser A."/>
            <person name="Murali S.C."/>
            <person name="Muzny D.M."/>
            <person name="Otani S."/>
            <person name="Piulachs M.-D."/>
            <person name="Poelchau M."/>
            <person name="Qu J."/>
            <person name="Schaub F."/>
            <person name="Wada-Katsumata A."/>
            <person name="Worley K.C."/>
            <person name="Xie Q."/>
            <person name="Ylla G."/>
            <person name="Poulsen M."/>
            <person name="Gibbs R.A."/>
            <person name="Schal C."/>
            <person name="Richards S."/>
            <person name="Belles X."/>
            <person name="Korb J."/>
            <person name="Bornberg-Bauer E."/>
        </authorList>
    </citation>
    <scope>NUCLEOTIDE SEQUENCE [LARGE SCALE GENOMIC DNA]</scope>
    <source>
        <tissue evidence="13">Whole body</tissue>
    </source>
</reference>
<dbReference type="GO" id="GO:0006886">
    <property type="term" value="P:intracellular protein transport"/>
    <property type="evidence" value="ECO:0007669"/>
    <property type="project" value="TreeGrafter"/>
</dbReference>
<dbReference type="SUPFAM" id="SSF64268">
    <property type="entry name" value="PX domain"/>
    <property type="match status" value="1"/>
</dbReference>
<dbReference type="STRING" id="105785.A0A2J7QKV5"/>
<dbReference type="Gene3D" id="3.10.20.90">
    <property type="entry name" value="Phosphatidylinositol 3-kinase Catalytic Subunit, Chain A, domain 1"/>
    <property type="match status" value="1"/>
</dbReference>
<dbReference type="SMART" id="SM00312">
    <property type="entry name" value="PX"/>
    <property type="match status" value="1"/>
</dbReference>
<comment type="caution">
    <text evidence="13">The sequence shown here is derived from an EMBL/GenBank/DDBJ whole genome shotgun (WGS) entry which is preliminary data.</text>
</comment>
<dbReference type="InterPro" id="IPR011993">
    <property type="entry name" value="PH-like_dom_sf"/>
</dbReference>
<evidence type="ECO:0000256" key="2">
    <source>
        <dbReference type="ARBA" id="ARBA00004412"/>
    </source>
</evidence>
<dbReference type="EMBL" id="NEVH01013256">
    <property type="protein sequence ID" value="PNF29214.1"/>
    <property type="molecule type" value="Genomic_DNA"/>
</dbReference>
<evidence type="ECO:0000256" key="4">
    <source>
        <dbReference type="ARBA" id="ARBA00022448"/>
    </source>
</evidence>
<dbReference type="PROSITE" id="PS50195">
    <property type="entry name" value="PX"/>
    <property type="match status" value="1"/>
</dbReference>
<dbReference type="InterPro" id="IPR037836">
    <property type="entry name" value="SNX17_FERM-like_dom"/>
</dbReference>
<dbReference type="InterPro" id="IPR040842">
    <property type="entry name" value="SNX17/31_FERM"/>
</dbReference>
<dbReference type="GO" id="GO:0035091">
    <property type="term" value="F:phosphatidylinositol binding"/>
    <property type="evidence" value="ECO:0007669"/>
    <property type="project" value="InterPro"/>
</dbReference>
<dbReference type="FunFam" id="2.30.29.30:FF:000145">
    <property type="entry name" value="Sorting nexin-17 isoform1"/>
    <property type="match status" value="1"/>
</dbReference>
<evidence type="ECO:0000256" key="6">
    <source>
        <dbReference type="ARBA" id="ARBA00022753"/>
    </source>
</evidence>
<accession>A0A2J7QKV5</accession>
<feature type="compositionally biased region" description="Low complexity" evidence="11">
    <location>
        <begin position="458"/>
        <end position="469"/>
    </location>
</feature>
<evidence type="ECO:0000256" key="5">
    <source>
        <dbReference type="ARBA" id="ARBA00022490"/>
    </source>
</evidence>
<dbReference type="InterPro" id="IPR028666">
    <property type="entry name" value="SNX17_FERM_N"/>
</dbReference>
<evidence type="ECO:0000256" key="11">
    <source>
        <dbReference type="SAM" id="MobiDB-lite"/>
    </source>
</evidence>
<dbReference type="Pfam" id="PF21273">
    <property type="entry name" value="SNX17-27-31_F1_FERM"/>
    <property type="match status" value="1"/>
</dbReference>
<dbReference type="Pfam" id="PF00787">
    <property type="entry name" value="PX"/>
    <property type="match status" value="1"/>
</dbReference>
<dbReference type="GO" id="GO:0005769">
    <property type="term" value="C:early endosome"/>
    <property type="evidence" value="ECO:0007669"/>
    <property type="project" value="UniProtKB-SubCell"/>
</dbReference>
<sequence length="489" mass="55551">MHFSIPDTEEFSDENGSTYMGYNIHINGVFHCTVRYRQLHNLHEQLKKEYGANNLPVFPPKRLLPLSSSQLEERRGMLEKYIQSVGQDPQLVTTDLFNGFLLSAQQETSCEKCQEVPLDVFLMNGYKVSLNVMTTERSDQVLEKACDKLSLPSEYVYYFSLFLIKREEDGDITILRKLQDFESPYISQKSIQGVHRVVLRKSYWDPGYDLELMSNQVALNMLYIQTVADVEKGWVLSSKEMKQHLASLQARGVKKEYLDVARTLKYYGFLQFRPCVCDYPHPGSRVLVSIGNRELNLRVKLAEGQDMREGCFKVTRMRCWRITTLHNNAETSTGESSSSVSPGQAQLELSFEYLMSKDKLQWITIASEQAILMSVCLQAMVDELLLKKTGMKRKQPGDRVRKGSWSYMKRDGSSQLISVSQSSSTDGICSKVNSTNGEVKSPSKTESSTSSMRRLSEKLSGVSLKSSSKQIPHPFVENDAFEGIGDEDL</sequence>
<evidence type="ECO:0000259" key="12">
    <source>
        <dbReference type="PROSITE" id="PS50195"/>
    </source>
</evidence>
<keyword evidence="14" id="KW-1185">Reference proteome</keyword>
<keyword evidence="5" id="KW-0963">Cytoplasm</keyword>
<evidence type="ECO:0000256" key="7">
    <source>
        <dbReference type="ARBA" id="ARBA00022927"/>
    </source>
</evidence>
<dbReference type="InterPro" id="IPR048767">
    <property type="entry name" value="SNX17-31_FERM_F2"/>
</dbReference>
<dbReference type="InterPro" id="IPR048763">
    <property type="entry name" value="SNX17-31_FERM_F1"/>
</dbReference>
<evidence type="ECO:0000256" key="9">
    <source>
        <dbReference type="ARBA" id="ARBA00023136"/>
    </source>
</evidence>
<organism evidence="13 14">
    <name type="scientific">Cryptotermes secundus</name>
    <dbReference type="NCBI Taxonomy" id="105785"/>
    <lineage>
        <taxon>Eukaryota</taxon>
        <taxon>Metazoa</taxon>
        <taxon>Ecdysozoa</taxon>
        <taxon>Arthropoda</taxon>
        <taxon>Hexapoda</taxon>
        <taxon>Insecta</taxon>
        <taxon>Pterygota</taxon>
        <taxon>Neoptera</taxon>
        <taxon>Polyneoptera</taxon>
        <taxon>Dictyoptera</taxon>
        <taxon>Blattodea</taxon>
        <taxon>Blattoidea</taxon>
        <taxon>Termitoidae</taxon>
        <taxon>Kalotermitidae</taxon>
        <taxon>Cryptotermitinae</taxon>
        <taxon>Cryptotermes</taxon>
    </lineage>
</organism>
<feature type="compositionally biased region" description="Polar residues" evidence="11">
    <location>
        <begin position="425"/>
        <end position="438"/>
    </location>
</feature>
<dbReference type="Gene3D" id="2.30.29.30">
    <property type="entry name" value="Pleckstrin-homology domain (PH domain)/Phosphotyrosine-binding domain (PTB)"/>
    <property type="match status" value="1"/>
</dbReference>
<dbReference type="Pfam" id="PF18116">
    <property type="entry name" value="SNX17_FERM_C"/>
    <property type="match status" value="1"/>
</dbReference>
<dbReference type="FunCoup" id="A0A2J7QKV5">
    <property type="interactions" value="637"/>
</dbReference>
<feature type="compositionally biased region" description="Low complexity" evidence="11">
    <location>
        <begin position="440"/>
        <end position="451"/>
    </location>
</feature>
<dbReference type="PANTHER" id="PTHR12431:SF14">
    <property type="entry name" value="LD15323P"/>
    <property type="match status" value="1"/>
</dbReference>
<protein>
    <submittedName>
        <fullName evidence="13">Sorting nexin-17</fullName>
    </submittedName>
</protein>
<evidence type="ECO:0000256" key="3">
    <source>
        <dbReference type="ARBA" id="ARBA00010883"/>
    </source>
</evidence>
<keyword evidence="9" id="KW-0472">Membrane</keyword>
<dbReference type="PANTHER" id="PTHR12431">
    <property type="entry name" value="SORTING NEXIN 17 AND 27"/>
    <property type="match status" value="1"/>
</dbReference>
<dbReference type="OrthoDB" id="5772781at2759"/>
<evidence type="ECO:0000313" key="14">
    <source>
        <dbReference type="Proteomes" id="UP000235965"/>
    </source>
</evidence>
<comment type="similarity">
    <text evidence="3">Belongs to the sorting nexin family.</text>
</comment>
<dbReference type="FunFam" id="1.20.80.60:FF:000001">
    <property type="entry name" value="Sorting nexin-17 isoform1"/>
    <property type="match status" value="1"/>
</dbReference>
<evidence type="ECO:0000256" key="1">
    <source>
        <dbReference type="ARBA" id="ARBA00004180"/>
    </source>
</evidence>
<proteinExistence type="inferred from homology"/>
<dbReference type="Gene3D" id="1.20.80.60">
    <property type="match status" value="1"/>
</dbReference>
<dbReference type="FunFam" id="3.30.1520.10:FF:000008">
    <property type="entry name" value="Sorting nexin-17 isoform1"/>
    <property type="match status" value="1"/>
</dbReference>
<dbReference type="Proteomes" id="UP000235965">
    <property type="component" value="Unassembled WGS sequence"/>
</dbReference>
<evidence type="ECO:0000313" key="13">
    <source>
        <dbReference type="EMBL" id="PNF29213.1"/>
    </source>
</evidence>
<dbReference type="InParanoid" id="A0A2J7QKV5"/>
<keyword evidence="4" id="KW-0813">Transport</keyword>
<dbReference type="GO" id="GO:0030659">
    <property type="term" value="C:cytoplasmic vesicle membrane"/>
    <property type="evidence" value="ECO:0007669"/>
    <property type="project" value="UniProtKB-SubCell"/>
</dbReference>
<name>A0A2J7QKV5_9NEOP</name>
<dbReference type="EMBL" id="NEVH01013256">
    <property type="protein sequence ID" value="PNF29213.1"/>
    <property type="molecule type" value="Genomic_DNA"/>
</dbReference>